<dbReference type="AlphaFoldDB" id="A0A846YJI6"/>
<reference evidence="2 3" key="1">
    <citation type="submission" date="2020-04" db="EMBL/GenBank/DDBJ databases">
        <title>MicrobeNet Type strains.</title>
        <authorList>
            <person name="Nicholson A.C."/>
        </authorList>
    </citation>
    <scope>NUCLEOTIDE SEQUENCE [LARGE SCALE GENOMIC DNA]</scope>
    <source>
        <strain evidence="2 3">JCM 3332</strain>
    </source>
</reference>
<name>A0A846YJI6_9NOCA</name>
<feature type="region of interest" description="Disordered" evidence="1">
    <location>
        <begin position="169"/>
        <end position="236"/>
    </location>
</feature>
<evidence type="ECO:0000313" key="3">
    <source>
        <dbReference type="Proteomes" id="UP000570678"/>
    </source>
</evidence>
<proteinExistence type="predicted"/>
<sequence>MSLGEVAAELYGRTPADFVAARNEQVRAAKEAGNKKLAADIAALRKPTVAAWTVNMLVRAAPDEIAALLRLGADLRTAQRELSGKQLRSLTAQRRQVVDALAARAGTVAAEQGQPVNDAVLRQVGETLTAALADPEIAERVRTATLASAANYSGFGPVGPDLAVVREDEVTAEAQDESSSRKASSKRAGGKHHDDREARRRERRAEEFPAVEQQAKSALEAAEQNARRAAEELRRSEERLAELRAELAAAEEQHRFARHAERASRREVRSATTELERARRRLE</sequence>
<keyword evidence="3" id="KW-1185">Reference proteome</keyword>
<gene>
    <name evidence="2" type="ORF">HGA15_17855</name>
</gene>
<dbReference type="RefSeq" id="WP_062978415.1">
    <property type="nucleotide sequence ID" value="NZ_JAAXOT010000008.1"/>
</dbReference>
<dbReference type="Proteomes" id="UP000570678">
    <property type="component" value="Unassembled WGS sequence"/>
</dbReference>
<evidence type="ECO:0000313" key="2">
    <source>
        <dbReference type="EMBL" id="NKY57971.1"/>
    </source>
</evidence>
<feature type="compositionally biased region" description="Basic and acidic residues" evidence="1">
    <location>
        <begin position="225"/>
        <end position="236"/>
    </location>
</feature>
<comment type="caution">
    <text evidence="2">The sequence shown here is derived from an EMBL/GenBank/DDBJ whole genome shotgun (WGS) entry which is preliminary data.</text>
</comment>
<feature type="region of interest" description="Disordered" evidence="1">
    <location>
        <begin position="252"/>
        <end position="283"/>
    </location>
</feature>
<protein>
    <submittedName>
        <fullName evidence="2">Uncharacterized protein</fullName>
    </submittedName>
</protein>
<feature type="compositionally biased region" description="Basic and acidic residues" evidence="1">
    <location>
        <begin position="191"/>
        <end position="207"/>
    </location>
</feature>
<accession>A0A846YJI6</accession>
<dbReference type="EMBL" id="JAAXOT010000008">
    <property type="protein sequence ID" value="NKY57971.1"/>
    <property type="molecule type" value="Genomic_DNA"/>
</dbReference>
<organism evidence="2 3">
    <name type="scientific">Nocardia flavorosea</name>
    <dbReference type="NCBI Taxonomy" id="53429"/>
    <lineage>
        <taxon>Bacteria</taxon>
        <taxon>Bacillati</taxon>
        <taxon>Actinomycetota</taxon>
        <taxon>Actinomycetes</taxon>
        <taxon>Mycobacteriales</taxon>
        <taxon>Nocardiaceae</taxon>
        <taxon>Nocardia</taxon>
    </lineage>
</organism>
<evidence type="ECO:0000256" key="1">
    <source>
        <dbReference type="SAM" id="MobiDB-lite"/>
    </source>
</evidence>